<comment type="caution">
    <text evidence="13">The sequence shown here is derived from an EMBL/GenBank/DDBJ whole genome shotgun (WGS) entry which is preliminary data.</text>
</comment>
<dbReference type="GO" id="GO:0050661">
    <property type="term" value="F:NADP binding"/>
    <property type="evidence" value="ECO:0007669"/>
    <property type="project" value="TreeGrafter"/>
</dbReference>
<dbReference type="Pfam" id="PF08546">
    <property type="entry name" value="ApbA_C"/>
    <property type="match status" value="1"/>
</dbReference>
<dbReference type="Proteomes" id="UP000635983">
    <property type="component" value="Unassembled WGS sequence"/>
</dbReference>
<dbReference type="NCBIfam" id="TIGR00745">
    <property type="entry name" value="apbA_panE"/>
    <property type="match status" value="1"/>
</dbReference>
<dbReference type="InterPro" id="IPR003710">
    <property type="entry name" value="ApbA"/>
</dbReference>
<evidence type="ECO:0000256" key="10">
    <source>
        <dbReference type="RuleBase" id="RU362068"/>
    </source>
</evidence>
<dbReference type="EC" id="1.1.1.169" evidence="3 10"/>
<evidence type="ECO:0000256" key="4">
    <source>
        <dbReference type="ARBA" id="ARBA00019465"/>
    </source>
</evidence>
<evidence type="ECO:0000313" key="14">
    <source>
        <dbReference type="Proteomes" id="UP000635983"/>
    </source>
</evidence>
<dbReference type="InterPro" id="IPR013752">
    <property type="entry name" value="KPA_reductase"/>
</dbReference>
<keyword evidence="5 10" id="KW-0566">Pantothenate biosynthesis</keyword>
<evidence type="ECO:0000256" key="5">
    <source>
        <dbReference type="ARBA" id="ARBA00022655"/>
    </source>
</evidence>
<dbReference type="GO" id="GO:0005737">
    <property type="term" value="C:cytoplasm"/>
    <property type="evidence" value="ECO:0007669"/>
    <property type="project" value="TreeGrafter"/>
</dbReference>
<dbReference type="Pfam" id="PF02558">
    <property type="entry name" value="ApbA"/>
    <property type="match status" value="1"/>
</dbReference>
<evidence type="ECO:0000259" key="12">
    <source>
        <dbReference type="Pfam" id="PF08546"/>
    </source>
</evidence>
<evidence type="ECO:0000256" key="7">
    <source>
        <dbReference type="ARBA" id="ARBA00023002"/>
    </source>
</evidence>
<sequence length="300" mass="32029">MLGAGSLGGLWAARLYGAGLPVCLILRDQVRLAAYQEASGLSLTSAERAVSLPIPACTLADAPPIRRLLLACKAYDAVPAALDLKPYVQTGADVLLLQNGLGSQHAVASVLDHAHCLAVSSTEGAFRRSAFHIQAAGAGQNWIGALTHHESPPSWLEELDAANIPNAWTDDIATRLWRKLALNCAINPLTVLHDCTNGQLATSTDELEPVCAELSVLLNANGVPGTPEDLLAETQRVITATAHNLSSMLQDVRAARRTEIAYLLGYACTDAQRRHLALPALQNLHERLRHHLAVRGLPVD</sequence>
<evidence type="ECO:0000256" key="8">
    <source>
        <dbReference type="ARBA" id="ARBA00032024"/>
    </source>
</evidence>
<dbReference type="InterPro" id="IPR050838">
    <property type="entry name" value="Ketopantoate_reductase"/>
</dbReference>
<dbReference type="GO" id="GO:0008677">
    <property type="term" value="F:2-dehydropantoate 2-reductase activity"/>
    <property type="evidence" value="ECO:0007669"/>
    <property type="project" value="UniProtKB-EC"/>
</dbReference>
<reference evidence="13" key="2">
    <citation type="submission" date="2020-09" db="EMBL/GenBank/DDBJ databases">
        <authorList>
            <person name="Sun Q."/>
            <person name="Ohkuma M."/>
        </authorList>
    </citation>
    <scope>NUCLEOTIDE SEQUENCE</scope>
    <source>
        <strain evidence="13">JCM 30078</strain>
    </source>
</reference>
<dbReference type="SUPFAM" id="SSF51735">
    <property type="entry name" value="NAD(P)-binding Rossmann-fold domains"/>
    <property type="match status" value="1"/>
</dbReference>
<comment type="function">
    <text evidence="10">Catalyzes the NADPH-dependent reduction of ketopantoate into pantoic acid.</text>
</comment>
<evidence type="ECO:0000256" key="2">
    <source>
        <dbReference type="ARBA" id="ARBA00007870"/>
    </source>
</evidence>
<keyword evidence="6 10" id="KW-0521">NADP</keyword>
<dbReference type="EMBL" id="BMPO01000010">
    <property type="protein sequence ID" value="GGK07514.1"/>
    <property type="molecule type" value="Genomic_DNA"/>
</dbReference>
<dbReference type="NCBIfam" id="NF004311">
    <property type="entry name" value="PRK05708.1"/>
    <property type="match status" value="1"/>
</dbReference>
<dbReference type="Gene3D" id="1.10.1040.10">
    <property type="entry name" value="N-(1-d-carboxylethyl)-l-norvaline Dehydrogenase, domain 2"/>
    <property type="match status" value="1"/>
</dbReference>
<dbReference type="InterPro" id="IPR036291">
    <property type="entry name" value="NAD(P)-bd_dom_sf"/>
</dbReference>
<dbReference type="InterPro" id="IPR013328">
    <property type="entry name" value="6PGD_dom2"/>
</dbReference>
<comment type="pathway">
    <text evidence="1 10">Cofactor biosynthesis; (R)-pantothenate biosynthesis; (R)-pantoate from 3-methyl-2-oxobutanoate: step 2/2.</text>
</comment>
<feature type="domain" description="Ketopantoate reductase N-terminal" evidence="11">
    <location>
        <begin position="2"/>
        <end position="146"/>
    </location>
</feature>
<dbReference type="PANTHER" id="PTHR43765">
    <property type="entry name" value="2-DEHYDROPANTOATE 2-REDUCTASE-RELATED"/>
    <property type="match status" value="1"/>
</dbReference>
<keyword evidence="7 10" id="KW-0560">Oxidoreductase</keyword>
<dbReference type="SUPFAM" id="SSF48179">
    <property type="entry name" value="6-phosphogluconate dehydrogenase C-terminal domain-like"/>
    <property type="match status" value="1"/>
</dbReference>
<evidence type="ECO:0000256" key="1">
    <source>
        <dbReference type="ARBA" id="ARBA00004994"/>
    </source>
</evidence>
<reference evidence="13" key="1">
    <citation type="journal article" date="2014" name="Int. J. Syst. Evol. Microbiol.">
        <title>Complete genome sequence of Corynebacterium casei LMG S-19264T (=DSM 44701T), isolated from a smear-ripened cheese.</title>
        <authorList>
            <consortium name="US DOE Joint Genome Institute (JGI-PGF)"/>
            <person name="Walter F."/>
            <person name="Albersmeier A."/>
            <person name="Kalinowski J."/>
            <person name="Ruckert C."/>
        </authorList>
    </citation>
    <scope>NUCLEOTIDE SEQUENCE</scope>
    <source>
        <strain evidence="13">JCM 30078</strain>
    </source>
</reference>
<evidence type="ECO:0000256" key="3">
    <source>
        <dbReference type="ARBA" id="ARBA00013014"/>
    </source>
</evidence>
<evidence type="ECO:0000256" key="6">
    <source>
        <dbReference type="ARBA" id="ARBA00022857"/>
    </source>
</evidence>
<dbReference type="AlphaFoldDB" id="A0A917V169"/>
<evidence type="ECO:0000256" key="9">
    <source>
        <dbReference type="ARBA" id="ARBA00048793"/>
    </source>
</evidence>
<evidence type="ECO:0000259" key="11">
    <source>
        <dbReference type="Pfam" id="PF02558"/>
    </source>
</evidence>
<dbReference type="PANTHER" id="PTHR43765:SF2">
    <property type="entry name" value="2-DEHYDROPANTOATE 2-REDUCTASE"/>
    <property type="match status" value="1"/>
</dbReference>
<dbReference type="InterPro" id="IPR013332">
    <property type="entry name" value="KPR_N"/>
</dbReference>
<evidence type="ECO:0000313" key="13">
    <source>
        <dbReference type="EMBL" id="GGK07514.1"/>
    </source>
</evidence>
<dbReference type="GO" id="GO:0015940">
    <property type="term" value="P:pantothenate biosynthetic process"/>
    <property type="evidence" value="ECO:0007669"/>
    <property type="project" value="UniProtKB-KW"/>
</dbReference>
<gene>
    <name evidence="13" type="primary">panE</name>
    <name evidence="13" type="ORF">GCM10009304_37160</name>
</gene>
<proteinExistence type="inferred from homology"/>
<organism evidence="13 14">
    <name type="scientific">Pseudomonas matsuisoli</name>
    <dbReference type="NCBI Taxonomy" id="1515666"/>
    <lineage>
        <taxon>Bacteria</taxon>
        <taxon>Pseudomonadati</taxon>
        <taxon>Pseudomonadota</taxon>
        <taxon>Gammaproteobacteria</taxon>
        <taxon>Pseudomonadales</taxon>
        <taxon>Pseudomonadaceae</taxon>
        <taxon>Pseudomonas</taxon>
    </lineage>
</organism>
<name>A0A917V169_9PSED</name>
<dbReference type="InterPro" id="IPR008927">
    <property type="entry name" value="6-PGluconate_DH-like_C_sf"/>
</dbReference>
<feature type="domain" description="Ketopantoate reductase C-terminal" evidence="12">
    <location>
        <begin position="171"/>
        <end position="290"/>
    </location>
</feature>
<comment type="similarity">
    <text evidence="2 10">Belongs to the ketopantoate reductase family.</text>
</comment>
<dbReference type="Gene3D" id="3.40.50.720">
    <property type="entry name" value="NAD(P)-binding Rossmann-like Domain"/>
    <property type="match status" value="1"/>
</dbReference>
<protein>
    <recommendedName>
        <fullName evidence="4 10">2-dehydropantoate 2-reductase</fullName>
        <ecNumber evidence="3 10">1.1.1.169</ecNumber>
    </recommendedName>
    <alternativeName>
        <fullName evidence="8 10">Ketopantoate reductase</fullName>
    </alternativeName>
</protein>
<keyword evidence="14" id="KW-1185">Reference proteome</keyword>
<comment type="catalytic activity">
    <reaction evidence="9 10">
        <text>(R)-pantoate + NADP(+) = 2-dehydropantoate + NADPH + H(+)</text>
        <dbReference type="Rhea" id="RHEA:16233"/>
        <dbReference type="ChEBI" id="CHEBI:11561"/>
        <dbReference type="ChEBI" id="CHEBI:15378"/>
        <dbReference type="ChEBI" id="CHEBI:15980"/>
        <dbReference type="ChEBI" id="CHEBI:57783"/>
        <dbReference type="ChEBI" id="CHEBI:58349"/>
        <dbReference type="EC" id="1.1.1.169"/>
    </reaction>
</comment>
<accession>A0A917V169</accession>